<name>A0ABW1X8Z2_9CELL</name>
<reference evidence="2" key="1">
    <citation type="journal article" date="2019" name="Int. J. Syst. Evol. Microbiol.">
        <title>The Global Catalogue of Microorganisms (GCM) 10K type strain sequencing project: providing services to taxonomists for standard genome sequencing and annotation.</title>
        <authorList>
            <consortium name="The Broad Institute Genomics Platform"/>
            <consortium name="The Broad Institute Genome Sequencing Center for Infectious Disease"/>
            <person name="Wu L."/>
            <person name="Ma J."/>
        </authorList>
    </citation>
    <scope>NUCLEOTIDE SEQUENCE [LARGE SCALE GENOMIC DNA]</scope>
    <source>
        <strain evidence="2">CCUG 47105</strain>
    </source>
</reference>
<dbReference type="RefSeq" id="WP_204809293.1">
    <property type="nucleotide sequence ID" value="NZ_BAAAIY010000003.1"/>
</dbReference>
<dbReference type="EMBL" id="JBHSTM010000004">
    <property type="protein sequence ID" value="MFC6424690.1"/>
    <property type="molecule type" value="Genomic_DNA"/>
</dbReference>
<gene>
    <name evidence="1" type="ORF">ACFP71_07630</name>
</gene>
<proteinExistence type="predicted"/>
<evidence type="ECO:0000313" key="1">
    <source>
        <dbReference type="EMBL" id="MFC6424690.1"/>
    </source>
</evidence>
<accession>A0ABW1X8Z2</accession>
<protein>
    <submittedName>
        <fullName evidence="1">Uncharacterized protein</fullName>
    </submittedName>
</protein>
<keyword evidence="2" id="KW-1185">Reference proteome</keyword>
<sequence length="169" mass="18408">MSDQTQPASAPDRLDGFLTRSTPTSLELILGHREAERAVRRPAFPEAWAGFAARRATDDAYDMIRAESVNAAPVSSTTMPAADWSVWVLTEHDLIDPVVPIVWDFTGGAWPKMCNDRHGFKGARPGVTVRRTCTRRAEHLGRHAAAAGGRIVAVWGVKHDPSLVLEATA</sequence>
<evidence type="ECO:0000313" key="2">
    <source>
        <dbReference type="Proteomes" id="UP001596305"/>
    </source>
</evidence>
<comment type="caution">
    <text evidence="1">The sequence shown here is derived from an EMBL/GenBank/DDBJ whole genome shotgun (WGS) entry which is preliminary data.</text>
</comment>
<organism evidence="1 2">
    <name type="scientific">Oerskovia paurometabola</name>
    <dbReference type="NCBI Taxonomy" id="162170"/>
    <lineage>
        <taxon>Bacteria</taxon>
        <taxon>Bacillati</taxon>
        <taxon>Actinomycetota</taxon>
        <taxon>Actinomycetes</taxon>
        <taxon>Micrococcales</taxon>
        <taxon>Cellulomonadaceae</taxon>
        <taxon>Oerskovia</taxon>
    </lineage>
</organism>
<dbReference type="Proteomes" id="UP001596305">
    <property type="component" value="Unassembled WGS sequence"/>
</dbReference>